<protein>
    <submittedName>
        <fullName evidence="1">Uncharacterized protein</fullName>
    </submittedName>
</protein>
<name>A0AAV7V9L6_PLEWA</name>
<dbReference type="EMBL" id="JANPWB010000003">
    <property type="protein sequence ID" value="KAJ1198037.1"/>
    <property type="molecule type" value="Genomic_DNA"/>
</dbReference>
<keyword evidence="2" id="KW-1185">Reference proteome</keyword>
<comment type="caution">
    <text evidence="1">The sequence shown here is derived from an EMBL/GenBank/DDBJ whole genome shotgun (WGS) entry which is preliminary data.</text>
</comment>
<dbReference type="AlphaFoldDB" id="A0AAV7V9L6"/>
<proteinExistence type="predicted"/>
<reference evidence="1" key="1">
    <citation type="journal article" date="2022" name="bioRxiv">
        <title>Sequencing and chromosome-scale assembly of the giantPleurodeles waltlgenome.</title>
        <authorList>
            <person name="Brown T."/>
            <person name="Elewa A."/>
            <person name="Iarovenko S."/>
            <person name="Subramanian E."/>
            <person name="Araus A.J."/>
            <person name="Petzold A."/>
            <person name="Susuki M."/>
            <person name="Suzuki K.-i.T."/>
            <person name="Hayashi T."/>
            <person name="Toyoda A."/>
            <person name="Oliveira C."/>
            <person name="Osipova E."/>
            <person name="Leigh N.D."/>
            <person name="Simon A."/>
            <person name="Yun M.H."/>
        </authorList>
    </citation>
    <scope>NUCLEOTIDE SEQUENCE</scope>
    <source>
        <strain evidence="1">20211129_DDA</strain>
        <tissue evidence="1">Liver</tissue>
    </source>
</reference>
<accession>A0AAV7V9L6</accession>
<evidence type="ECO:0000313" key="1">
    <source>
        <dbReference type="EMBL" id="KAJ1198037.1"/>
    </source>
</evidence>
<gene>
    <name evidence="1" type="ORF">NDU88_001881</name>
</gene>
<evidence type="ECO:0000313" key="2">
    <source>
        <dbReference type="Proteomes" id="UP001066276"/>
    </source>
</evidence>
<organism evidence="1 2">
    <name type="scientific">Pleurodeles waltl</name>
    <name type="common">Iberian ribbed newt</name>
    <dbReference type="NCBI Taxonomy" id="8319"/>
    <lineage>
        <taxon>Eukaryota</taxon>
        <taxon>Metazoa</taxon>
        <taxon>Chordata</taxon>
        <taxon>Craniata</taxon>
        <taxon>Vertebrata</taxon>
        <taxon>Euteleostomi</taxon>
        <taxon>Amphibia</taxon>
        <taxon>Batrachia</taxon>
        <taxon>Caudata</taxon>
        <taxon>Salamandroidea</taxon>
        <taxon>Salamandridae</taxon>
        <taxon>Pleurodelinae</taxon>
        <taxon>Pleurodeles</taxon>
    </lineage>
</organism>
<dbReference type="Proteomes" id="UP001066276">
    <property type="component" value="Chromosome 2_1"/>
</dbReference>
<sequence>MEELSHTCDIFATWKVSPDLCGLTEALRPLQAGGVSAPGTWAPPHRTLQRHTCGDLRGWKIQGPRLDRADEGARTPLL</sequence>